<evidence type="ECO:0000313" key="2">
    <source>
        <dbReference type="EMBL" id="KAK2771518.1"/>
    </source>
</evidence>
<feature type="region of interest" description="Disordered" evidence="1">
    <location>
        <begin position="31"/>
        <end position="57"/>
    </location>
</feature>
<comment type="caution">
    <text evidence="2">The sequence shown here is derived from an EMBL/GenBank/DDBJ whole genome shotgun (WGS) entry which is preliminary data.</text>
</comment>
<dbReference type="Proteomes" id="UP001281614">
    <property type="component" value="Unassembled WGS sequence"/>
</dbReference>
<feature type="region of interest" description="Disordered" evidence="1">
    <location>
        <begin position="613"/>
        <end position="639"/>
    </location>
</feature>
<evidence type="ECO:0000256" key="1">
    <source>
        <dbReference type="SAM" id="MobiDB-lite"/>
    </source>
</evidence>
<keyword evidence="3" id="KW-1185">Reference proteome</keyword>
<dbReference type="EMBL" id="VYYT01000079">
    <property type="protein sequence ID" value="KAK2771518.1"/>
    <property type="molecule type" value="Genomic_DNA"/>
</dbReference>
<dbReference type="AlphaFoldDB" id="A0AAD9YKP3"/>
<protein>
    <submittedName>
        <fullName evidence="2">Uncharacterized protein</fullName>
    </submittedName>
</protein>
<proteinExistence type="predicted"/>
<feature type="compositionally biased region" description="Pro residues" evidence="1">
    <location>
        <begin position="393"/>
        <end position="404"/>
    </location>
</feature>
<organism evidence="2 3">
    <name type="scientific">Colletotrichum kahawae</name>
    <name type="common">Coffee berry disease fungus</name>
    <dbReference type="NCBI Taxonomy" id="34407"/>
    <lineage>
        <taxon>Eukaryota</taxon>
        <taxon>Fungi</taxon>
        <taxon>Dikarya</taxon>
        <taxon>Ascomycota</taxon>
        <taxon>Pezizomycotina</taxon>
        <taxon>Sordariomycetes</taxon>
        <taxon>Hypocreomycetidae</taxon>
        <taxon>Glomerellales</taxon>
        <taxon>Glomerellaceae</taxon>
        <taxon>Colletotrichum</taxon>
        <taxon>Colletotrichum gloeosporioides species complex</taxon>
    </lineage>
</organism>
<gene>
    <name evidence="2" type="ORF">CKAH01_04093</name>
</gene>
<sequence>MPPERDLVEGMTASRPQAATAALVRTATAEGAARAEMDGRRTVGKKRKMTGTLVTANKKQKMVADNGTSAFLAAPVSEGDDETQDSGIPAVEKVDAAVGEVDDTQDSELGEVQTPVQSTWGSSKNRLEAIVDEAMGEGKWDATLDSVSKKVQDWAADDGDDVMKSYYNVVCQVAITRWAGKSILESKNRLDRIRTAGYKFLADEGETQLSCVYTEWYTMMITHRRLLLQKEFQELHRCGLIKTMKVRENNDPPFGERLRDYLQKNAPVPAQPSSSSTAPVSDPIQPAVASSSTAPPPPPVPPHLQRSEGTKEKINYDAVPAKAETLWVERMQKDGNMGVFKQMNAAEAERLAEEKKARVDGIWMMIGPKGKQTAETQPTEASSSHAPTGAVPPKAPTGAPPPASLGPVSLKGYNGVAAVKPTQQTQTQTQPQPVLRNMAWPRNPAGQVEASVPKLQQMLDLIQAAGLGITMRQGWRPFVMQTPDKLTASRCWAEQKLIVAANGLLLNKGIKFAWNSAYQLTFRSETRDIGFEETAYLAYLWKFVVMPYHEHLRSHGHKPLPDFVNIKLRQLGADHCRMTTNVALADIATAIQRRDAQSAAVGATACYWDRNPSQQQQHFPLPSRRRRAPPPRGFPHSGR</sequence>
<evidence type="ECO:0000313" key="3">
    <source>
        <dbReference type="Proteomes" id="UP001281614"/>
    </source>
</evidence>
<feature type="region of interest" description="Disordered" evidence="1">
    <location>
        <begin position="266"/>
        <end position="316"/>
    </location>
</feature>
<feature type="region of interest" description="Disordered" evidence="1">
    <location>
        <begin position="369"/>
        <end position="407"/>
    </location>
</feature>
<feature type="compositionally biased region" description="Polar residues" evidence="1">
    <location>
        <begin position="373"/>
        <end position="385"/>
    </location>
</feature>
<accession>A0AAD9YKP3</accession>
<name>A0AAD9YKP3_COLKA</name>
<feature type="compositionally biased region" description="Basic and acidic residues" evidence="1">
    <location>
        <begin position="305"/>
        <end position="315"/>
    </location>
</feature>
<reference evidence="2" key="1">
    <citation type="submission" date="2023-02" db="EMBL/GenBank/DDBJ databases">
        <title>Colletotrichum kahawae CIFC_Que2 genome sequencing and assembly.</title>
        <authorList>
            <person name="Baroncelli R."/>
        </authorList>
    </citation>
    <scope>NUCLEOTIDE SEQUENCE</scope>
    <source>
        <strain evidence="2">CIFC_Que2</strain>
    </source>
</reference>